<reference evidence="2 3" key="1">
    <citation type="submission" date="2018-10" db="EMBL/GenBank/DDBJ databases">
        <title>Genomic Encyclopedia of Type Strains, Phase IV (KMG-IV): sequencing the most valuable type-strain genomes for metagenomic binning, comparative biology and taxonomic classification.</title>
        <authorList>
            <person name="Goeker M."/>
        </authorList>
    </citation>
    <scope>NUCLEOTIDE SEQUENCE [LARGE SCALE GENOMIC DNA]</scope>
    <source>
        <strain evidence="2 3">DSM 25586</strain>
    </source>
</reference>
<keyword evidence="1" id="KW-0472">Membrane</keyword>
<accession>A0A495EAY1</accession>
<comment type="caution">
    <text evidence="2">The sequence shown here is derived from an EMBL/GenBank/DDBJ whole genome shotgun (WGS) entry which is preliminary data.</text>
</comment>
<evidence type="ECO:0000313" key="2">
    <source>
        <dbReference type="EMBL" id="RKR13739.1"/>
    </source>
</evidence>
<feature type="transmembrane region" description="Helical" evidence="1">
    <location>
        <begin position="92"/>
        <end position="112"/>
    </location>
</feature>
<feature type="transmembrane region" description="Helical" evidence="1">
    <location>
        <begin position="53"/>
        <end position="80"/>
    </location>
</feature>
<protein>
    <submittedName>
        <fullName evidence="2">Uncharacterized protein</fullName>
    </submittedName>
</protein>
<dbReference type="AlphaFoldDB" id="A0A495EAY1"/>
<keyword evidence="1" id="KW-0812">Transmembrane</keyword>
<sequence>MKPEMPTKAEKTAGAGNAVKILRIVLGAAGAALIGYGLLGLPTQLGPPQLLGLLVWMAVAVLLHDGVIVPVSTVAGGGLTRLGSGLRPASAAVLRGALMTGVVVTVIAGILLKAQSVARNTSALEGDYAAHLLWFWVVLAGLAAVLAYGIERTGPGRGEREQKTRP</sequence>
<keyword evidence="1" id="KW-1133">Transmembrane helix</keyword>
<name>A0A495EAY1_9MICC</name>
<proteinExistence type="predicted"/>
<gene>
    <name evidence="2" type="ORF">C8D78_3400</name>
</gene>
<dbReference type="RefSeq" id="WP_120955004.1">
    <property type="nucleotide sequence ID" value="NZ_RBIR01000009.1"/>
</dbReference>
<dbReference type="EMBL" id="RBIR01000009">
    <property type="protein sequence ID" value="RKR13739.1"/>
    <property type="molecule type" value="Genomic_DNA"/>
</dbReference>
<feature type="transmembrane region" description="Helical" evidence="1">
    <location>
        <begin position="132"/>
        <end position="150"/>
    </location>
</feature>
<feature type="transmembrane region" description="Helical" evidence="1">
    <location>
        <begin position="21"/>
        <end position="41"/>
    </location>
</feature>
<evidence type="ECO:0000313" key="3">
    <source>
        <dbReference type="Proteomes" id="UP000276055"/>
    </source>
</evidence>
<organism evidence="2 3">
    <name type="scientific">Arthrobacter oryzae</name>
    <dbReference type="NCBI Taxonomy" id="409290"/>
    <lineage>
        <taxon>Bacteria</taxon>
        <taxon>Bacillati</taxon>
        <taxon>Actinomycetota</taxon>
        <taxon>Actinomycetes</taxon>
        <taxon>Micrococcales</taxon>
        <taxon>Micrococcaceae</taxon>
        <taxon>Arthrobacter</taxon>
    </lineage>
</organism>
<evidence type="ECO:0000256" key="1">
    <source>
        <dbReference type="SAM" id="Phobius"/>
    </source>
</evidence>
<dbReference type="Proteomes" id="UP000276055">
    <property type="component" value="Unassembled WGS sequence"/>
</dbReference>